<sequence>MGTDGECAAATWDVVVGKAMGKPELPHKTWRQGSGKRPMGATVFEVCDDAPTWVGWSATLPPPKCQAIGSESGKYEDERAWPCLAKVPCGGGKDGGTRRAGANARASAIGERDRVDISGNCALKAGFFILRPPAAWSRDSSNKRGAADEPCFPWPAGLRFCAVCGVGYESLIIAARGFQSVTAVLGRTLRILPLGWLPPPGRPRINPRGEGFEISRTPKDESSRRFDLAFPPFPNRGHPGRCSASSRQRFAVSLTVSLSLFLFRAVSQNQGNNDQADAAESELYVWSVASNPNGDDVGAVTGPITLRVKKSNATQRTARRSVAPNAPFQDRGRRTASIPFSPKSGAPSPPLNLQAQAHRAQTLLSGDTDKKRDLTSEIRPIYPPIIH</sequence>
<comment type="caution">
    <text evidence="2">The sequence shown here is derived from an EMBL/GenBank/DDBJ whole genome shotgun (WGS) entry which is preliminary data.</text>
</comment>
<evidence type="ECO:0000313" key="3">
    <source>
        <dbReference type="Proteomes" id="UP000654918"/>
    </source>
</evidence>
<feature type="compositionally biased region" description="Basic and acidic residues" evidence="1">
    <location>
        <begin position="367"/>
        <end position="376"/>
    </location>
</feature>
<proteinExistence type="predicted"/>
<dbReference type="Proteomes" id="UP000654918">
    <property type="component" value="Unassembled WGS sequence"/>
</dbReference>
<accession>A0A8H6KI50</accession>
<feature type="region of interest" description="Disordered" evidence="1">
    <location>
        <begin position="364"/>
        <end position="387"/>
    </location>
</feature>
<dbReference type="EMBL" id="WIGO01000077">
    <property type="protein sequence ID" value="KAF6831775.1"/>
    <property type="molecule type" value="Genomic_DNA"/>
</dbReference>
<feature type="region of interest" description="Disordered" evidence="1">
    <location>
        <begin position="310"/>
        <end position="352"/>
    </location>
</feature>
<evidence type="ECO:0000313" key="2">
    <source>
        <dbReference type="EMBL" id="KAF6831775.1"/>
    </source>
</evidence>
<organism evidence="2 3">
    <name type="scientific">Colletotrichum plurivorum</name>
    <dbReference type="NCBI Taxonomy" id="2175906"/>
    <lineage>
        <taxon>Eukaryota</taxon>
        <taxon>Fungi</taxon>
        <taxon>Dikarya</taxon>
        <taxon>Ascomycota</taxon>
        <taxon>Pezizomycotina</taxon>
        <taxon>Sordariomycetes</taxon>
        <taxon>Hypocreomycetidae</taxon>
        <taxon>Glomerellales</taxon>
        <taxon>Glomerellaceae</taxon>
        <taxon>Colletotrichum</taxon>
        <taxon>Colletotrichum orchidearum species complex</taxon>
    </lineage>
</organism>
<name>A0A8H6KI50_9PEZI</name>
<gene>
    <name evidence="2" type="ORF">CPLU01_06565</name>
</gene>
<dbReference type="AlphaFoldDB" id="A0A8H6KI50"/>
<evidence type="ECO:0000256" key="1">
    <source>
        <dbReference type="SAM" id="MobiDB-lite"/>
    </source>
</evidence>
<protein>
    <submittedName>
        <fullName evidence="2">Uncharacterized protein</fullName>
    </submittedName>
</protein>
<reference evidence="2" key="1">
    <citation type="journal article" date="2020" name="Phytopathology">
        <title>Genome Sequence Resources of Colletotrichum truncatum, C. plurivorum, C. musicola, and C. sojae: Four Species Pathogenic to Soybean (Glycine max).</title>
        <authorList>
            <person name="Rogerio F."/>
            <person name="Boufleur T.R."/>
            <person name="Ciampi-Guillardi M."/>
            <person name="Sukno S.A."/>
            <person name="Thon M.R."/>
            <person name="Massola Junior N.S."/>
            <person name="Baroncelli R."/>
        </authorList>
    </citation>
    <scope>NUCLEOTIDE SEQUENCE</scope>
    <source>
        <strain evidence="2">LFN00145</strain>
    </source>
</reference>
<keyword evidence="3" id="KW-1185">Reference proteome</keyword>